<feature type="transmembrane region" description="Helical" evidence="2">
    <location>
        <begin position="6"/>
        <end position="22"/>
    </location>
</feature>
<keyword evidence="4" id="KW-1185">Reference proteome</keyword>
<feature type="transmembrane region" description="Helical" evidence="2">
    <location>
        <begin position="102"/>
        <end position="119"/>
    </location>
</feature>
<comment type="caution">
    <text evidence="3">The sequence shown here is derived from an EMBL/GenBank/DDBJ whole genome shotgun (WGS) entry which is preliminary data.</text>
</comment>
<feature type="region of interest" description="Disordered" evidence="1">
    <location>
        <begin position="160"/>
        <end position="180"/>
    </location>
</feature>
<evidence type="ECO:0000256" key="1">
    <source>
        <dbReference type="SAM" id="MobiDB-lite"/>
    </source>
</evidence>
<keyword evidence="2" id="KW-1133">Transmembrane helix</keyword>
<dbReference type="RefSeq" id="WP_340197802.1">
    <property type="nucleotide sequence ID" value="NZ_JBBKAP010000076.1"/>
</dbReference>
<feature type="transmembrane region" description="Helical" evidence="2">
    <location>
        <begin position="61"/>
        <end position="81"/>
    </location>
</feature>
<protein>
    <recommendedName>
        <fullName evidence="5">DUF1453 domain-containing protein</fullName>
    </recommendedName>
</protein>
<keyword evidence="2" id="KW-0472">Membrane</keyword>
<dbReference type="Proteomes" id="UP001370299">
    <property type="component" value="Unassembled WGS sequence"/>
</dbReference>
<feature type="compositionally biased region" description="Basic and acidic residues" evidence="1">
    <location>
        <begin position="160"/>
        <end position="169"/>
    </location>
</feature>
<name>A0ABU8YEU5_9MICO</name>
<evidence type="ECO:0000256" key="2">
    <source>
        <dbReference type="SAM" id="Phobius"/>
    </source>
</evidence>
<evidence type="ECO:0000313" key="4">
    <source>
        <dbReference type="Proteomes" id="UP001370299"/>
    </source>
</evidence>
<feature type="compositionally biased region" description="Low complexity" evidence="1">
    <location>
        <begin position="170"/>
        <end position="180"/>
    </location>
</feature>
<proteinExistence type="predicted"/>
<feature type="transmembrane region" description="Helical" evidence="2">
    <location>
        <begin position="125"/>
        <end position="143"/>
    </location>
</feature>
<evidence type="ECO:0000313" key="3">
    <source>
        <dbReference type="EMBL" id="MEK0173022.1"/>
    </source>
</evidence>
<accession>A0ABU8YEU5</accession>
<gene>
    <name evidence="3" type="ORF">WMN62_16230</name>
</gene>
<reference evidence="3 4" key="1">
    <citation type="submission" date="2024-03" db="EMBL/GenBank/DDBJ databases">
        <title>Whole genomes of four grape xylem sap localized bacterial endophytes.</title>
        <authorList>
            <person name="Kumar G."/>
            <person name="Savka M.A."/>
        </authorList>
    </citation>
    <scope>NUCLEOTIDE SEQUENCE [LARGE SCALE GENOMIC DNA]</scope>
    <source>
        <strain evidence="3 4">RIT_GXS8</strain>
    </source>
</reference>
<dbReference type="EMBL" id="JBBLYY010000077">
    <property type="protein sequence ID" value="MEK0173022.1"/>
    <property type="molecule type" value="Genomic_DNA"/>
</dbReference>
<evidence type="ECO:0008006" key="5">
    <source>
        <dbReference type="Google" id="ProtNLM"/>
    </source>
</evidence>
<keyword evidence="2" id="KW-0812">Transmembrane</keyword>
<sequence length="180" mass="19395">MSVQLLANVLLGVALVGFLGYRQATWQYLDPARIWRTPMIMAIVGVVVLAQTSATVTTTDVVFLGIEALITIGVGLTMGTITRFRTVATPDRKGRTIQSRTGWLGASLWIVLIVVRIGLDVLGGHLGAHLLTSTGTILLVLALNRAARALVIDQRIPRGDRGDRGDQTHGGRTTRGMMVR</sequence>
<feature type="transmembrane region" description="Helical" evidence="2">
    <location>
        <begin position="34"/>
        <end position="55"/>
    </location>
</feature>
<organism evidence="3 4">
    <name type="scientific">Curtobacterium citreum</name>
    <dbReference type="NCBI Taxonomy" id="2036"/>
    <lineage>
        <taxon>Bacteria</taxon>
        <taxon>Bacillati</taxon>
        <taxon>Actinomycetota</taxon>
        <taxon>Actinomycetes</taxon>
        <taxon>Micrococcales</taxon>
        <taxon>Microbacteriaceae</taxon>
        <taxon>Curtobacterium</taxon>
    </lineage>
</organism>